<dbReference type="AlphaFoldDB" id="A0A1I6UNT0"/>
<comment type="function">
    <text evidence="3">Catalyzes the stereoinversion of LL-2,6-diaminopimelate (L,L-DAP) to meso-diaminopimelate (meso-DAP), a precursor of L-lysine and an essential component of the bacterial peptidoglycan.</text>
</comment>
<feature type="binding site" evidence="3">
    <location>
        <position position="15"/>
    </location>
    <ligand>
        <name>substrate</name>
    </ligand>
</feature>
<feature type="binding site" evidence="3">
    <location>
        <position position="172"/>
    </location>
    <ligand>
        <name>substrate</name>
    </ligand>
</feature>
<comment type="caution">
    <text evidence="3">Lacks conserved residue(s) required for the propagation of feature annotation.</text>
</comment>
<dbReference type="GO" id="GO:0009089">
    <property type="term" value="P:lysine biosynthetic process via diaminopimelate"/>
    <property type="evidence" value="ECO:0007669"/>
    <property type="project" value="UniProtKB-UniRule"/>
</dbReference>
<dbReference type="EMBL" id="FOZZ01000009">
    <property type="protein sequence ID" value="SFT03125.1"/>
    <property type="molecule type" value="Genomic_DNA"/>
</dbReference>
<sequence length="261" mass="29188">MKQKIKFSKYQGAGNDFILIDNRNNLFDINNVDLIQKMCDRRFGIGADGLMALQYTKNFDFEMIYCNADGREGTMCGNGGRCIVAFARDLGIIDKKTVFLAVDGEHIAHIEDNQVELGMIEVHEIQHDGEAYVLNTGSPHYVQLTDNLRSYNVYQEGYKIRNNDTYKAEGINVNFVEKEGEGYFVRTFERGVEDETLACGTGATAAAMALAIHENKTGNIEIPIRVLGGQLSIAFHREGNNFTEVQLKGPAEFVFEGEYLG</sequence>
<evidence type="ECO:0000313" key="6">
    <source>
        <dbReference type="Proteomes" id="UP000198785"/>
    </source>
</evidence>
<feature type="site" description="Could be important to modulate the pK values of the two catalytic cysteine residues" evidence="3">
    <location>
        <position position="140"/>
    </location>
</feature>
<evidence type="ECO:0000313" key="5">
    <source>
        <dbReference type="EMBL" id="SFT03125.1"/>
    </source>
</evidence>
<dbReference type="HAMAP" id="MF_00197">
    <property type="entry name" value="DAP_epimerase"/>
    <property type="match status" value="1"/>
</dbReference>
<dbReference type="RefSeq" id="WP_093366586.1">
    <property type="nucleotide sequence ID" value="NZ_FOZZ01000009.1"/>
</dbReference>
<dbReference type="UniPathway" id="UPA00034">
    <property type="reaction ID" value="UER00025"/>
</dbReference>
<comment type="similarity">
    <text evidence="1 3">Belongs to the diaminopimelate epimerase family.</text>
</comment>
<dbReference type="NCBIfam" id="TIGR00652">
    <property type="entry name" value="DapF"/>
    <property type="match status" value="1"/>
</dbReference>
<dbReference type="PANTHER" id="PTHR31689:SF0">
    <property type="entry name" value="DIAMINOPIMELATE EPIMERASE"/>
    <property type="match status" value="1"/>
</dbReference>
<dbReference type="GO" id="GO:0005829">
    <property type="term" value="C:cytosol"/>
    <property type="evidence" value="ECO:0007669"/>
    <property type="project" value="TreeGrafter"/>
</dbReference>
<organism evidence="5 6">
    <name type="scientific">Sphingobacterium wenxiniae</name>
    <dbReference type="NCBI Taxonomy" id="683125"/>
    <lineage>
        <taxon>Bacteria</taxon>
        <taxon>Pseudomonadati</taxon>
        <taxon>Bacteroidota</taxon>
        <taxon>Sphingobacteriia</taxon>
        <taxon>Sphingobacteriales</taxon>
        <taxon>Sphingobacteriaceae</taxon>
        <taxon>Sphingobacterium</taxon>
    </lineage>
</organism>
<gene>
    <name evidence="3" type="primary">dapF</name>
    <name evidence="5" type="ORF">SAMN05660206_109138</name>
</gene>
<feature type="active site" description="Proton acceptor" evidence="3">
    <location>
        <position position="199"/>
    </location>
</feature>
<evidence type="ECO:0000256" key="1">
    <source>
        <dbReference type="ARBA" id="ARBA00010219"/>
    </source>
</evidence>
<name>A0A1I6UNT0_9SPHI</name>
<dbReference type="Proteomes" id="UP000198785">
    <property type="component" value="Unassembled WGS sequence"/>
</dbReference>
<keyword evidence="6" id="KW-1185">Reference proteome</keyword>
<feature type="binding site" evidence="3">
    <location>
        <begin position="77"/>
        <end position="78"/>
    </location>
    <ligand>
        <name>substrate</name>
    </ligand>
</feature>
<dbReference type="EC" id="5.1.1.7" evidence="3 4"/>
<evidence type="ECO:0000256" key="4">
    <source>
        <dbReference type="NCBIfam" id="TIGR00652"/>
    </source>
</evidence>
<dbReference type="PANTHER" id="PTHR31689">
    <property type="entry name" value="DIAMINOPIMELATE EPIMERASE, CHLOROPLASTIC"/>
    <property type="match status" value="1"/>
</dbReference>
<feature type="active site" description="Proton donor" evidence="3">
    <location>
        <position position="76"/>
    </location>
</feature>
<comment type="subunit">
    <text evidence="3">Homodimer.</text>
</comment>
<keyword evidence="3" id="KW-0457">Lysine biosynthesis</keyword>
<dbReference type="Gene3D" id="3.10.310.10">
    <property type="entry name" value="Diaminopimelate Epimerase, Chain A, domain 1"/>
    <property type="match status" value="2"/>
</dbReference>
<evidence type="ECO:0000256" key="3">
    <source>
        <dbReference type="HAMAP-Rule" id="MF_00197"/>
    </source>
</evidence>
<comment type="subcellular location">
    <subcellularLocation>
        <location evidence="3">Cytoplasm</location>
    </subcellularLocation>
</comment>
<comment type="pathway">
    <text evidence="3">Amino-acid biosynthesis; L-lysine biosynthesis via DAP pathway; DL-2,6-diaminopimelate from LL-2,6-diaminopimelate: step 1/1.</text>
</comment>
<dbReference type="Pfam" id="PF01678">
    <property type="entry name" value="DAP_epimerase"/>
    <property type="match status" value="2"/>
</dbReference>
<protein>
    <recommendedName>
        <fullName evidence="3 4">Diaminopimelate epimerase</fullName>
        <shortName evidence="3">DAP epimerase</shortName>
        <ecNumber evidence="3 4">5.1.1.7</ecNumber>
    </recommendedName>
    <alternativeName>
        <fullName evidence="3">PLP-independent amino acid racemase</fullName>
    </alternativeName>
</protein>
<dbReference type="GO" id="GO:0008837">
    <property type="term" value="F:diaminopimelate epimerase activity"/>
    <property type="evidence" value="ECO:0007669"/>
    <property type="project" value="UniProtKB-UniRule"/>
</dbReference>
<dbReference type="SUPFAM" id="SSF54506">
    <property type="entry name" value="Diaminopimelate epimerase-like"/>
    <property type="match status" value="2"/>
</dbReference>
<keyword evidence="2 3" id="KW-0413">Isomerase</keyword>
<reference evidence="5 6" key="1">
    <citation type="submission" date="2016-10" db="EMBL/GenBank/DDBJ databases">
        <authorList>
            <person name="de Groot N.N."/>
        </authorList>
    </citation>
    <scope>NUCLEOTIDE SEQUENCE [LARGE SCALE GENOMIC DNA]</scope>
    <source>
        <strain evidence="5 6">DSM 22789</strain>
    </source>
</reference>
<feature type="binding site" evidence="3">
    <location>
        <begin position="200"/>
        <end position="201"/>
    </location>
    <ligand>
        <name>substrate</name>
    </ligand>
</feature>
<accession>A0A1I6UNT0</accession>
<feature type="binding site" evidence="3">
    <location>
        <position position="67"/>
    </location>
    <ligand>
        <name>substrate</name>
    </ligand>
</feature>
<feature type="binding site" evidence="3">
    <location>
        <begin position="189"/>
        <end position="190"/>
    </location>
    <ligand>
        <name>substrate</name>
    </ligand>
</feature>
<proteinExistence type="inferred from homology"/>
<dbReference type="OrthoDB" id="9805408at2"/>
<feature type="site" description="Could be important to modulate the pK values of the two catalytic cysteine residues" evidence="3">
    <location>
        <position position="189"/>
    </location>
</feature>
<keyword evidence="3" id="KW-0028">Amino-acid biosynthesis</keyword>
<keyword evidence="3" id="KW-0963">Cytoplasm</keyword>
<dbReference type="InterPro" id="IPR001653">
    <property type="entry name" value="DAP_epimerase_DapF"/>
</dbReference>
<comment type="catalytic activity">
    <reaction evidence="3">
        <text>(2S,6S)-2,6-diaminopimelate = meso-2,6-diaminopimelate</text>
        <dbReference type="Rhea" id="RHEA:15393"/>
        <dbReference type="ChEBI" id="CHEBI:57609"/>
        <dbReference type="ChEBI" id="CHEBI:57791"/>
        <dbReference type="EC" id="5.1.1.7"/>
    </reaction>
</comment>
<dbReference type="STRING" id="683125.SAMN05660206_109138"/>
<evidence type="ECO:0000256" key="2">
    <source>
        <dbReference type="ARBA" id="ARBA00023235"/>
    </source>
</evidence>